<accession>A0A1N7MNN7</accession>
<name>A0A1N7MNN7_9GAMM</name>
<gene>
    <name evidence="1" type="ORF">SAMN05421760_106221</name>
</gene>
<reference evidence="2" key="1">
    <citation type="submission" date="2017-01" db="EMBL/GenBank/DDBJ databases">
        <authorList>
            <person name="Varghese N."/>
            <person name="Submissions S."/>
        </authorList>
    </citation>
    <scope>NUCLEOTIDE SEQUENCE [LARGE SCALE GENOMIC DNA]</scope>
    <source>
        <strain evidence="2">DSM 22306</strain>
    </source>
</reference>
<dbReference type="EMBL" id="FTOE01000006">
    <property type="protein sequence ID" value="SIS87660.1"/>
    <property type="molecule type" value="Genomic_DNA"/>
</dbReference>
<dbReference type="RefSeq" id="WP_054340409.1">
    <property type="nucleotide sequence ID" value="NZ_FTOE01000006.1"/>
</dbReference>
<dbReference type="AlphaFoldDB" id="A0A1N7MNN7"/>
<evidence type="ECO:0000313" key="2">
    <source>
        <dbReference type="Proteomes" id="UP000185999"/>
    </source>
</evidence>
<sequence length="123" mass="13272">MSLFPTESETIAKNVQIEQKAIQTQIEQATTALSTALNRARNLGVFAYRQYLNGAATASDLQVIADKFAVGAAPIIGFSKTITDLGAIKDADEAVFLSNLNAYVTDPTNPVDEAGYRTRFLVE</sequence>
<organism evidence="1 2">
    <name type="scientific">Neptunomonas antarctica</name>
    <dbReference type="NCBI Taxonomy" id="619304"/>
    <lineage>
        <taxon>Bacteria</taxon>
        <taxon>Pseudomonadati</taxon>
        <taxon>Pseudomonadota</taxon>
        <taxon>Gammaproteobacteria</taxon>
        <taxon>Oceanospirillales</taxon>
        <taxon>Oceanospirillaceae</taxon>
        <taxon>Neptunomonas</taxon>
    </lineage>
</organism>
<dbReference type="Proteomes" id="UP000185999">
    <property type="component" value="Unassembled WGS sequence"/>
</dbReference>
<proteinExistence type="predicted"/>
<protein>
    <submittedName>
        <fullName evidence="1">Uncharacterized protein</fullName>
    </submittedName>
</protein>
<evidence type="ECO:0000313" key="1">
    <source>
        <dbReference type="EMBL" id="SIS87660.1"/>
    </source>
</evidence>
<dbReference type="STRING" id="619304.SAMN05421760_106221"/>
<keyword evidence="2" id="KW-1185">Reference proteome</keyword>